<proteinExistence type="predicted"/>
<protein>
    <submittedName>
        <fullName evidence="2">Beta-hydroxyacyl-ACP dehydratase</fullName>
    </submittedName>
</protein>
<dbReference type="InterPro" id="IPR013114">
    <property type="entry name" value="FabA_FabZ"/>
</dbReference>
<dbReference type="CDD" id="cd00493">
    <property type="entry name" value="FabA_FabZ"/>
    <property type="match status" value="1"/>
</dbReference>
<accession>A0AAW3WYC0</accession>
<dbReference type="Pfam" id="PF07977">
    <property type="entry name" value="FabA"/>
    <property type="match status" value="1"/>
</dbReference>
<evidence type="ECO:0000313" key="2">
    <source>
        <dbReference type="EMBL" id="MBC3215856.1"/>
    </source>
</evidence>
<dbReference type="GO" id="GO:0016829">
    <property type="term" value="F:lyase activity"/>
    <property type="evidence" value="ECO:0007669"/>
    <property type="project" value="UniProtKB-KW"/>
</dbReference>
<comment type="caution">
    <text evidence="2">The sequence shown here is derived from an EMBL/GenBank/DDBJ whole genome shotgun (WGS) entry which is preliminary data.</text>
</comment>
<evidence type="ECO:0000256" key="1">
    <source>
        <dbReference type="ARBA" id="ARBA00023239"/>
    </source>
</evidence>
<dbReference type="PANTHER" id="PTHR30272:SF1">
    <property type="entry name" value="3-HYDROXYACYL-[ACYL-CARRIER-PROTEIN] DEHYDRATASE"/>
    <property type="match status" value="1"/>
</dbReference>
<dbReference type="EMBL" id="JACNYO010000065">
    <property type="protein sequence ID" value="MBC3215856.1"/>
    <property type="molecule type" value="Genomic_DNA"/>
</dbReference>
<dbReference type="KEGG" id="sfg:AV650_27885"/>
<dbReference type="PANTHER" id="PTHR30272">
    <property type="entry name" value="3-HYDROXYACYL-[ACYL-CARRIER-PROTEIN] DEHYDRATASE"/>
    <property type="match status" value="1"/>
</dbReference>
<reference evidence="2" key="1">
    <citation type="submission" date="2020-08" db="EMBL/GenBank/DDBJ databases">
        <title>Food and environmental bacterial isolates.</title>
        <authorList>
            <person name="Richter L."/>
            <person name="Du Plessis E.M."/>
            <person name="Duvenage S."/>
            <person name="Allam M."/>
            <person name="Korsten L."/>
        </authorList>
    </citation>
    <scope>NUCLEOTIDE SEQUENCE</scope>
    <source>
        <strain evidence="2">UPMP2127</strain>
    </source>
</reference>
<dbReference type="InterPro" id="IPR029069">
    <property type="entry name" value="HotDog_dom_sf"/>
</dbReference>
<sequence>MINYLHEKEVTDVSNDLVPNDIQLARLKSKLLFSEDVANELTQPLDQRQIMKMVPHRAPFLLVDRVELVNLELRLIKSTRKVDADDPVFQGHFPGNPVYPGVLQQESMFQSALILMYFLLNKTAIPPLDEQVTNAVGTRVYDVFHLAAVRPGDEMTIRCVITEYDSLIVTAIVQITVSDKVVTIGKGEFCVI</sequence>
<keyword evidence="1" id="KW-0456">Lyase</keyword>
<dbReference type="Proteomes" id="UP000659084">
    <property type="component" value="Unassembled WGS sequence"/>
</dbReference>
<dbReference type="Gene3D" id="3.10.129.10">
    <property type="entry name" value="Hotdog Thioesterase"/>
    <property type="match status" value="1"/>
</dbReference>
<dbReference type="AlphaFoldDB" id="A0AAW3WYC0"/>
<dbReference type="SUPFAM" id="SSF54637">
    <property type="entry name" value="Thioesterase/thiol ester dehydrase-isomerase"/>
    <property type="match status" value="1"/>
</dbReference>
<organism evidence="2 3">
    <name type="scientific">Serratia fonticola</name>
    <dbReference type="NCBI Taxonomy" id="47917"/>
    <lineage>
        <taxon>Bacteria</taxon>
        <taxon>Pseudomonadati</taxon>
        <taxon>Pseudomonadota</taxon>
        <taxon>Gammaproteobacteria</taxon>
        <taxon>Enterobacterales</taxon>
        <taxon>Yersiniaceae</taxon>
        <taxon>Serratia</taxon>
    </lineage>
</organism>
<evidence type="ECO:0000313" key="3">
    <source>
        <dbReference type="Proteomes" id="UP000659084"/>
    </source>
</evidence>
<name>A0AAW3WYC0_SERFO</name>
<gene>
    <name evidence="2" type="ORF">H8J20_27415</name>
</gene>